<name>A0A7Z0CIT2_9MICO</name>
<accession>A0A7Z0CIT2</accession>
<dbReference type="AlphaFoldDB" id="A0A7Z0CIT2"/>
<dbReference type="SUPFAM" id="SSF88946">
    <property type="entry name" value="Sigma2 domain of RNA polymerase sigma factors"/>
    <property type="match status" value="1"/>
</dbReference>
<proteinExistence type="inferred from homology"/>
<dbReference type="Gene3D" id="1.10.10.10">
    <property type="entry name" value="Winged helix-like DNA-binding domain superfamily/Winged helix DNA-binding domain"/>
    <property type="match status" value="1"/>
</dbReference>
<dbReference type="GO" id="GO:0016987">
    <property type="term" value="F:sigma factor activity"/>
    <property type="evidence" value="ECO:0007669"/>
    <property type="project" value="UniProtKB-KW"/>
</dbReference>
<evidence type="ECO:0000256" key="3">
    <source>
        <dbReference type="ARBA" id="ARBA00023082"/>
    </source>
</evidence>
<organism evidence="8 9">
    <name type="scientific">Demequina lutea</name>
    <dbReference type="NCBI Taxonomy" id="431489"/>
    <lineage>
        <taxon>Bacteria</taxon>
        <taxon>Bacillati</taxon>
        <taxon>Actinomycetota</taxon>
        <taxon>Actinomycetes</taxon>
        <taxon>Micrococcales</taxon>
        <taxon>Demequinaceae</taxon>
        <taxon>Demequina</taxon>
    </lineage>
</organism>
<dbReference type="Proteomes" id="UP000547973">
    <property type="component" value="Unassembled WGS sequence"/>
</dbReference>
<comment type="caution">
    <text evidence="8">The sequence shown here is derived from an EMBL/GenBank/DDBJ whole genome shotgun (WGS) entry which is preliminary data.</text>
</comment>
<evidence type="ECO:0000256" key="5">
    <source>
        <dbReference type="ARBA" id="ARBA00023163"/>
    </source>
</evidence>
<dbReference type="CDD" id="cd06171">
    <property type="entry name" value="Sigma70_r4"/>
    <property type="match status" value="1"/>
</dbReference>
<gene>
    <name evidence="8" type="ORF">BKA03_000186</name>
</gene>
<feature type="domain" description="RNA polymerase sigma-70 region 2" evidence="6">
    <location>
        <begin position="5"/>
        <end position="72"/>
    </location>
</feature>
<comment type="similarity">
    <text evidence="1">Belongs to the sigma-70 factor family. ECF subfamily.</text>
</comment>
<dbReference type="PANTHER" id="PTHR43133:SF50">
    <property type="entry name" value="ECF RNA POLYMERASE SIGMA FACTOR SIGM"/>
    <property type="match status" value="1"/>
</dbReference>
<dbReference type="RefSeq" id="WP_179397642.1">
    <property type="nucleotide sequence ID" value="NZ_BBRC01000008.1"/>
</dbReference>
<keyword evidence="2" id="KW-0805">Transcription regulation</keyword>
<dbReference type="GO" id="GO:0003677">
    <property type="term" value="F:DNA binding"/>
    <property type="evidence" value="ECO:0007669"/>
    <property type="project" value="UniProtKB-KW"/>
</dbReference>
<sequence>MATELVETRYGALVGYATMLTGSRTDAEDIVHDALIAVFGKRRSLPNVGAAEGYVRRAIANKFLDRARKGSRERLAFRRVAAEPEETVPGPEGQATDRSSIDQAMALLTPQERACVAMRYMDQLSTREAAIALGISEGSVKRYVYDGARKLSAAINIEIEAADHEWAPVSPKKERSS</sequence>
<dbReference type="InterPro" id="IPR013249">
    <property type="entry name" value="RNA_pol_sigma70_r4_t2"/>
</dbReference>
<dbReference type="InterPro" id="IPR036388">
    <property type="entry name" value="WH-like_DNA-bd_sf"/>
</dbReference>
<dbReference type="InterPro" id="IPR007627">
    <property type="entry name" value="RNA_pol_sigma70_r2"/>
</dbReference>
<evidence type="ECO:0000313" key="8">
    <source>
        <dbReference type="EMBL" id="NYI40067.1"/>
    </source>
</evidence>
<keyword evidence="4" id="KW-0238">DNA-binding</keyword>
<dbReference type="InterPro" id="IPR039425">
    <property type="entry name" value="RNA_pol_sigma-70-like"/>
</dbReference>
<evidence type="ECO:0000259" key="6">
    <source>
        <dbReference type="Pfam" id="PF04542"/>
    </source>
</evidence>
<evidence type="ECO:0000259" key="7">
    <source>
        <dbReference type="Pfam" id="PF08281"/>
    </source>
</evidence>
<dbReference type="InterPro" id="IPR014284">
    <property type="entry name" value="RNA_pol_sigma-70_dom"/>
</dbReference>
<dbReference type="EMBL" id="JACBZO010000001">
    <property type="protein sequence ID" value="NYI40067.1"/>
    <property type="molecule type" value="Genomic_DNA"/>
</dbReference>
<dbReference type="GO" id="GO:0006352">
    <property type="term" value="P:DNA-templated transcription initiation"/>
    <property type="evidence" value="ECO:0007669"/>
    <property type="project" value="InterPro"/>
</dbReference>
<dbReference type="NCBIfam" id="TIGR02937">
    <property type="entry name" value="sigma70-ECF"/>
    <property type="match status" value="1"/>
</dbReference>
<reference evidence="8 9" key="1">
    <citation type="submission" date="2020-07" db="EMBL/GenBank/DDBJ databases">
        <title>Sequencing the genomes of 1000 actinobacteria strains.</title>
        <authorList>
            <person name="Klenk H.-P."/>
        </authorList>
    </citation>
    <scope>NUCLEOTIDE SEQUENCE [LARGE SCALE GENOMIC DNA]</scope>
    <source>
        <strain evidence="8 9">DSM 19970</strain>
    </source>
</reference>
<keyword evidence="9" id="KW-1185">Reference proteome</keyword>
<dbReference type="SUPFAM" id="SSF88659">
    <property type="entry name" value="Sigma3 and sigma4 domains of RNA polymerase sigma factors"/>
    <property type="match status" value="1"/>
</dbReference>
<evidence type="ECO:0000256" key="1">
    <source>
        <dbReference type="ARBA" id="ARBA00010641"/>
    </source>
</evidence>
<dbReference type="PANTHER" id="PTHR43133">
    <property type="entry name" value="RNA POLYMERASE ECF-TYPE SIGMA FACTO"/>
    <property type="match status" value="1"/>
</dbReference>
<dbReference type="InterPro" id="IPR013325">
    <property type="entry name" value="RNA_pol_sigma_r2"/>
</dbReference>
<evidence type="ECO:0000256" key="2">
    <source>
        <dbReference type="ARBA" id="ARBA00023015"/>
    </source>
</evidence>
<evidence type="ECO:0000256" key="4">
    <source>
        <dbReference type="ARBA" id="ARBA00023125"/>
    </source>
</evidence>
<keyword evidence="5" id="KW-0804">Transcription</keyword>
<dbReference type="Gene3D" id="1.10.1740.10">
    <property type="match status" value="1"/>
</dbReference>
<dbReference type="InterPro" id="IPR013324">
    <property type="entry name" value="RNA_pol_sigma_r3/r4-like"/>
</dbReference>
<keyword evidence="3" id="KW-0731">Sigma factor</keyword>
<feature type="domain" description="RNA polymerase sigma factor 70 region 4 type 2" evidence="7">
    <location>
        <begin position="100"/>
        <end position="151"/>
    </location>
</feature>
<dbReference type="Pfam" id="PF04542">
    <property type="entry name" value="Sigma70_r2"/>
    <property type="match status" value="1"/>
</dbReference>
<protein>
    <submittedName>
        <fullName evidence="8">RNA polymerase sigma factor (Sigma-70 family)</fullName>
    </submittedName>
</protein>
<dbReference type="Pfam" id="PF08281">
    <property type="entry name" value="Sigma70_r4_2"/>
    <property type="match status" value="1"/>
</dbReference>
<evidence type="ECO:0000313" key="9">
    <source>
        <dbReference type="Proteomes" id="UP000547973"/>
    </source>
</evidence>